<dbReference type="Proteomes" id="UP000294576">
    <property type="component" value="Unassembled WGS sequence"/>
</dbReference>
<dbReference type="PANTHER" id="PTHR47691:SF3">
    <property type="entry name" value="HTH-TYPE TRANSCRIPTIONAL REGULATOR RV0890C-RELATED"/>
    <property type="match status" value="1"/>
</dbReference>
<dbReference type="Pfam" id="PF00486">
    <property type="entry name" value="Trans_reg_C"/>
    <property type="match status" value="1"/>
</dbReference>
<feature type="domain" description="OmpR/PhoB-type" evidence="4">
    <location>
        <begin position="1"/>
        <end position="99"/>
    </location>
</feature>
<evidence type="ECO:0000259" key="4">
    <source>
        <dbReference type="PROSITE" id="PS51755"/>
    </source>
</evidence>
<dbReference type="SUPFAM" id="SSF46894">
    <property type="entry name" value="C-terminal effector domain of the bipartite response regulators"/>
    <property type="match status" value="1"/>
</dbReference>
<evidence type="ECO:0000313" key="6">
    <source>
        <dbReference type="Proteomes" id="UP000294576"/>
    </source>
</evidence>
<evidence type="ECO:0000256" key="1">
    <source>
        <dbReference type="ARBA" id="ARBA00023125"/>
    </source>
</evidence>
<feature type="region of interest" description="Disordered" evidence="3">
    <location>
        <begin position="900"/>
        <end position="925"/>
    </location>
</feature>
<dbReference type="GO" id="GO:0003677">
    <property type="term" value="F:DNA binding"/>
    <property type="evidence" value="ECO:0007669"/>
    <property type="project" value="UniProtKB-UniRule"/>
</dbReference>
<dbReference type="Gene3D" id="1.10.10.10">
    <property type="entry name" value="Winged helix-like DNA-binding domain superfamily/Winged helix DNA-binding domain"/>
    <property type="match status" value="1"/>
</dbReference>
<dbReference type="InterPro" id="IPR002182">
    <property type="entry name" value="NB-ARC"/>
</dbReference>
<dbReference type="AlphaFoldDB" id="A0A4R3Q6W2"/>
<dbReference type="PANTHER" id="PTHR47691">
    <property type="entry name" value="REGULATOR-RELATED"/>
    <property type="match status" value="1"/>
</dbReference>
<dbReference type="Pfam" id="PF00931">
    <property type="entry name" value="NB-ARC"/>
    <property type="match status" value="1"/>
</dbReference>
<reference evidence="5 6" key="1">
    <citation type="submission" date="2019-03" db="EMBL/GenBank/DDBJ databases">
        <title>Genomic Encyclopedia of Type Strains, Phase IV (KMG-V): Genome sequencing to study the core and pangenomes of soil and plant-associated prokaryotes.</title>
        <authorList>
            <person name="Whitman W."/>
        </authorList>
    </citation>
    <scope>NUCLEOTIDE SEQUENCE [LARGE SCALE GENOMIC DNA]</scope>
    <source>
        <strain evidence="5 6">Hc14</strain>
    </source>
</reference>
<dbReference type="EMBL" id="SMBH01000004">
    <property type="protein sequence ID" value="TCU17008.1"/>
    <property type="molecule type" value="Genomic_DNA"/>
</dbReference>
<dbReference type="InterPro" id="IPR001867">
    <property type="entry name" value="OmpR/PhoB-type_DNA-bd"/>
</dbReference>
<dbReference type="PROSITE" id="PS51755">
    <property type="entry name" value="OMPR_PHOB"/>
    <property type="match status" value="1"/>
</dbReference>
<dbReference type="CDD" id="cd00383">
    <property type="entry name" value="trans_reg_C"/>
    <property type="match status" value="1"/>
</dbReference>
<dbReference type="InterPro" id="IPR016032">
    <property type="entry name" value="Sig_transdc_resp-reg_C-effctor"/>
</dbReference>
<dbReference type="RefSeq" id="WP_132561168.1">
    <property type="nucleotide sequence ID" value="NZ_SMBH01000004.1"/>
</dbReference>
<protein>
    <submittedName>
        <fullName evidence="5">Putative ATPase</fullName>
    </submittedName>
</protein>
<evidence type="ECO:0000256" key="2">
    <source>
        <dbReference type="PROSITE-ProRule" id="PRU01091"/>
    </source>
</evidence>
<keyword evidence="1 2" id="KW-0238">DNA-binding</keyword>
<dbReference type="Gene3D" id="1.25.40.10">
    <property type="entry name" value="Tetratricopeptide repeat domain"/>
    <property type="match status" value="1"/>
</dbReference>
<dbReference type="GO" id="GO:0000160">
    <property type="term" value="P:phosphorelay signal transduction system"/>
    <property type="evidence" value="ECO:0007669"/>
    <property type="project" value="InterPro"/>
</dbReference>
<accession>A0A4R3Q6W2</accession>
<name>A0A4R3Q6W2_RHISU</name>
<dbReference type="SUPFAM" id="SSF48452">
    <property type="entry name" value="TPR-like"/>
    <property type="match status" value="1"/>
</dbReference>
<dbReference type="InterPro" id="IPR036388">
    <property type="entry name" value="WH-like_DNA-bd_sf"/>
</dbReference>
<dbReference type="SUPFAM" id="SSF52540">
    <property type="entry name" value="P-loop containing nucleoside triphosphate hydrolases"/>
    <property type="match status" value="1"/>
</dbReference>
<dbReference type="InterPro" id="IPR027417">
    <property type="entry name" value="P-loop_NTPase"/>
</dbReference>
<gene>
    <name evidence="5" type="ORF">EV132_10430</name>
</gene>
<comment type="caution">
    <text evidence="5">The sequence shown here is derived from an EMBL/GenBank/DDBJ whole genome shotgun (WGS) entry which is preliminary data.</text>
</comment>
<proteinExistence type="predicted"/>
<organism evidence="5 6">
    <name type="scientific">Rhizobium sullae</name>
    <name type="common">Rhizobium hedysari</name>
    <dbReference type="NCBI Taxonomy" id="50338"/>
    <lineage>
        <taxon>Bacteria</taxon>
        <taxon>Pseudomonadati</taxon>
        <taxon>Pseudomonadota</taxon>
        <taxon>Alphaproteobacteria</taxon>
        <taxon>Hyphomicrobiales</taxon>
        <taxon>Rhizobiaceae</taxon>
        <taxon>Rhizobium/Agrobacterium group</taxon>
        <taxon>Rhizobium</taxon>
    </lineage>
</organism>
<dbReference type="Gene3D" id="3.40.50.300">
    <property type="entry name" value="P-loop containing nucleotide triphosphate hydrolases"/>
    <property type="match status" value="1"/>
</dbReference>
<feature type="DNA-binding region" description="OmpR/PhoB-type" evidence="2">
    <location>
        <begin position="1"/>
        <end position="99"/>
    </location>
</feature>
<evidence type="ECO:0000313" key="5">
    <source>
        <dbReference type="EMBL" id="TCU17008.1"/>
    </source>
</evidence>
<evidence type="ECO:0000256" key="3">
    <source>
        <dbReference type="SAM" id="MobiDB-lite"/>
    </source>
</evidence>
<dbReference type="InterPro" id="IPR011990">
    <property type="entry name" value="TPR-like_helical_dom_sf"/>
</dbReference>
<dbReference type="GO" id="GO:0006355">
    <property type="term" value="P:regulation of DNA-templated transcription"/>
    <property type="evidence" value="ECO:0007669"/>
    <property type="project" value="InterPro"/>
</dbReference>
<dbReference type="SMART" id="SM00862">
    <property type="entry name" value="Trans_reg_C"/>
    <property type="match status" value="1"/>
</dbReference>
<sequence length="925" mass="102223">MEELEFGPFTIAATRRTLTRDGVAVPLGSRAVDILVYLVTHAGELRTNAEIVKHVWPDTFVEEANLRVHVSALRKALGDIQKEPQFIANVPGRGYIFIAQVRRKEAVGNSRQDALLKVRPDRVMSRIFGREEEIMSIEAQLSRARLLTIVGPGGIGKSTVARALTAPDRCQSEVVWVDLSEVATAKLVPTSVASALGMLSRSDDIVREISSHLGTRDVIMVLDSCEHVVASVAPFVEDLLSETPGLRVLATSREPLRAAGERVNRMPPLEIPPPVPTAQVALQSSAAQLFVDRADACLGSYELTDEDAPHVAQICARLDGIALAIELAAGRLETVGIQALATSLTDCFRVLTRGRRTALPRHQTLRATLDWSYMILPAPEQTALRELSVFPGWFTNDAASAVLTGCEAEDLVASLVAKSLVVADASSRETRYRLLDTTRLYASEKLGQANETSATMARLAGYLNAVFESAEYELYSIPIPQWSQDYSQHVGGLRIALEWSFRESDNAPLGVRLAVAALPLFFRLSLLDECLVFVTHAINYLDAKPGLDERSRMKLYAALGWPQMRSTEAPEHGIAAWTTALRIAEEIGDIDYQLRATWALWVDAINRAEPRLGLEYTERFCVLAKSSCDGADAIVGKRMRGATLHWLGCQAEARDQLREMLEEYEALPERHHSVRFQFDQRVTARIILARTLWLLGDEGGALREVEETVRHATDIQHHLSLCNVLAEAACPLALMSGNDTLAAHYINLLREHTKALSLDVWHSYADCFEAELHLRAGNPDKCLQKLRPGMSILRKSGFMLFQTIFQSVGAQALVAQGLHLDALEMMEIAITHCESSGERWCLAELYRIKAGILLRGETTDSMGRAREAFGRALKIARQDQSLAWERRVKDDMRTSLGFADIDDIEGSGTASTLRQQEEPPLSAPY</sequence>